<evidence type="ECO:0000313" key="2">
    <source>
        <dbReference type="EMBL" id="PWK36134.1"/>
    </source>
</evidence>
<evidence type="ECO:0000256" key="1">
    <source>
        <dbReference type="SAM" id="Phobius"/>
    </source>
</evidence>
<dbReference type="RefSeq" id="WP_146246629.1">
    <property type="nucleotide sequence ID" value="NZ_BONA01000077.1"/>
</dbReference>
<reference evidence="2 3" key="1">
    <citation type="submission" date="2018-05" db="EMBL/GenBank/DDBJ databases">
        <title>Genomic Encyclopedia of Archaeal and Bacterial Type Strains, Phase II (KMG-II): from individual species to whole genera.</title>
        <authorList>
            <person name="Goeker M."/>
        </authorList>
    </citation>
    <scope>NUCLEOTIDE SEQUENCE [LARGE SCALE GENOMIC DNA]</scope>
    <source>
        <strain evidence="2 3">DSM 45184</strain>
    </source>
</reference>
<protein>
    <submittedName>
        <fullName evidence="2">Uncharacterized protein</fullName>
    </submittedName>
</protein>
<evidence type="ECO:0000313" key="3">
    <source>
        <dbReference type="Proteomes" id="UP000245697"/>
    </source>
</evidence>
<keyword evidence="1" id="KW-0812">Transmembrane</keyword>
<comment type="caution">
    <text evidence="2">The sequence shown here is derived from an EMBL/GenBank/DDBJ whole genome shotgun (WGS) entry which is preliminary data.</text>
</comment>
<keyword evidence="3" id="KW-1185">Reference proteome</keyword>
<name>A0A316EU13_9ACTN</name>
<dbReference type="AlphaFoldDB" id="A0A316EU13"/>
<keyword evidence="1" id="KW-0472">Membrane</keyword>
<feature type="transmembrane region" description="Helical" evidence="1">
    <location>
        <begin position="90"/>
        <end position="109"/>
    </location>
</feature>
<dbReference type="Proteomes" id="UP000245697">
    <property type="component" value="Unassembled WGS sequence"/>
</dbReference>
<proteinExistence type="predicted"/>
<sequence length="141" mass="15163">MASASLASARTRRLFDVALFVWGAAAAVNLAATGANDARQSAGWPYWLELVYLCSFLLAVPALAVAAWAKRRLKRHGAVVEDERTVDTHLRSLAAALAGVLAVQLPYFFQVETPSAAQAKFTVAAALVVYGAARLWFNREA</sequence>
<feature type="transmembrane region" description="Helical" evidence="1">
    <location>
        <begin position="50"/>
        <end position="69"/>
    </location>
</feature>
<dbReference type="OrthoDB" id="9861362at2"/>
<keyword evidence="1" id="KW-1133">Transmembrane helix</keyword>
<feature type="transmembrane region" description="Helical" evidence="1">
    <location>
        <begin position="121"/>
        <end position="137"/>
    </location>
</feature>
<organism evidence="2 3">
    <name type="scientific">Actinoplanes xinjiangensis</name>
    <dbReference type="NCBI Taxonomy" id="512350"/>
    <lineage>
        <taxon>Bacteria</taxon>
        <taxon>Bacillati</taxon>
        <taxon>Actinomycetota</taxon>
        <taxon>Actinomycetes</taxon>
        <taxon>Micromonosporales</taxon>
        <taxon>Micromonosporaceae</taxon>
        <taxon>Actinoplanes</taxon>
    </lineage>
</organism>
<dbReference type="EMBL" id="QGGR01000024">
    <property type="protein sequence ID" value="PWK36134.1"/>
    <property type="molecule type" value="Genomic_DNA"/>
</dbReference>
<gene>
    <name evidence="2" type="ORF">BC793_124115</name>
</gene>
<accession>A0A316EU13</accession>